<evidence type="ECO:0000313" key="2">
    <source>
        <dbReference type="Proteomes" id="UP000664628"/>
    </source>
</evidence>
<proteinExistence type="predicted"/>
<accession>A0ABS3JK80</accession>
<gene>
    <name evidence="1" type="ORF">J2I46_17565</name>
</gene>
<organism evidence="1 2">
    <name type="scientific">Fibrella forsythiae</name>
    <dbReference type="NCBI Taxonomy" id="2817061"/>
    <lineage>
        <taxon>Bacteria</taxon>
        <taxon>Pseudomonadati</taxon>
        <taxon>Bacteroidota</taxon>
        <taxon>Cytophagia</taxon>
        <taxon>Cytophagales</taxon>
        <taxon>Spirosomataceae</taxon>
        <taxon>Fibrella</taxon>
    </lineage>
</organism>
<protein>
    <submittedName>
        <fullName evidence="1">Four helix bundle protein</fullName>
    </submittedName>
</protein>
<name>A0ABS3JK80_9BACT</name>
<keyword evidence="2" id="KW-1185">Reference proteome</keyword>
<sequence length="123" mass="14176">MTRGFRFEGLEIWQRAIDLGDKLFDISDFLENRKLFRFAGQLRGAGMSISNNTAEGSGSTPKKGFHQFLNYARRSCYECANIIIVLQRRDYVSVETKQQIFNDLDELSRKISNFQKSLLPTLS</sequence>
<reference evidence="1 2" key="1">
    <citation type="submission" date="2021-03" db="EMBL/GenBank/DDBJ databases">
        <title>Fibrella sp. HMF5405 genome sequencing and assembly.</title>
        <authorList>
            <person name="Kang H."/>
            <person name="Kim H."/>
            <person name="Bae S."/>
            <person name="Joh K."/>
        </authorList>
    </citation>
    <scope>NUCLEOTIDE SEQUENCE [LARGE SCALE GENOMIC DNA]</scope>
    <source>
        <strain evidence="1 2">HMF5405</strain>
    </source>
</reference>
<dbReference type="PANTHER" id="PTHR38471:SF2">
    <property type="entry name" value="FOUR HELIX BUNDLE PROTEIN"/>
    <property type="match status" value="1"/>
</dbReference>
<dbReference type="SUPFAM" id="SSF158446">
    <property type="entry name" value="IVS-encoded protein-like"/>
    <property type="match status" value="1"/>
</dbReference>
<dbReference type="EMBL" id="JAFMYW010000005">
    <property type="protein sequence ID" value="MBO0950408.1"/>
    <property type="molecule type" value="Genomic_DNA"/>
</dbReference>
<dbReference type="InterPro" id="IPR012657">
    <property type="entry name" value="23S_rRNA-intervening_sequence"/>
</dbReference>
<dbReference type="RefSeq" id="WP_207330361.1">
    <property type="nucleotide sequence ID" value="NZ_JAFMYW010000005.1"/>
</dbReference>
<dbReference type="Pfam" id="PF05635">
    <property type="entry name" value="23S_rRNA_IVP"/>
    <property type="match status" value="1"/>
</dbReference>
<dbReference type="InterPro" id="IPR036583">
    <property type="entry name" value="23S_rRNA_IVS_sf"/>
</dbReference>
<dbReference type="PANTHER" id="PTHR38471">
    <property type="entry name" value="FOUR HELIX BUNDLE PROTEIN"/>
    <property type="match status" value="1"/>
</dbReference>
<dbReference type="Proteomes" id="UP000664628">
    <property type="component" value="Unassembled WGS sequence"/>
</dbReference>
<dbReference type="NCBIfam" id="TIGR02436">
    <property type="entry name" value="four helix bundle protein"/>
    <property type="match status" value="1"/>
</dbReference>
<dbReference type="Gene3D" id="1.20.1440.60">
    <property type="entry name" value="23S rRNA-intervening sequence"/>
    <property type="match status" value="1"/>
</dbReference>
<evidence type="ECO:0000313" key="1">
    <source>
        <dbReference type="EMBL" id="MBO0950408.1"/>
    </source>
</evidence>
<comment type="caution">
    <text evidence="1">The sequence shown here is derived from an EMBL/GenBank/DDBJ whole genome shotgun (WGS) entry which is preliminary data.</text>
</comment>